<dbReference type="PANTHER" id="PTHR31286">
    <property type="entry name" value="GLYCINE-RICH CELL WALL STRUCTURAL PROTEIN 1.8-LIKE"/>
    <property type="match status" value="1"/>
</dbReference>
<accession>A0AAD9ZUC9</accession>
<keyword evidence="3" id="KW-1185">Reference proteome</keyword>
<proteinExistence type="predicted"/>
<evidence type="ECO:0000259" key="1">
    <source>
        <dbReference type="Pfam" id="PF14111"/>
    </source>
</evidence>
<dbReference type="Proteomes" id="UP001281410">
    <property type="component" value="Unassembled WGS sequence"/>
</dbReference>
<dbReference type="Pfam" id="PF14111">
    <property type="entry name" value="DUF4283"/>
    <property type="match status" value="1"/>
</dbReference>
<dbReference type="EMBL" id="JANJYJ010000008">
    <property type="protein sequence ID" value="KAK3193077.1"/>
    <property type="molecule type" value="Genomic_DNA"/>
</dbReference>
<dbReference type="AlphaFoldDB" id="A0AAD9ZUC9"/>
<comment type="caution">
    <text evidence="2">The sequence shown here is derived from an EMBL/GenBank/DDBJ whole genome shotgun (WGS) entry which is preliminary data.</text>
</comment>
<feature type="domain" description="DUF4283" evidence="1">
    <location>
        <begin position="35"/>
        <end position="110"/>
    </location>
</feature>
<dbReference type="InterPro" id="IPR040256">
    <property type="entry name" value="At4g02000-like"/>
</dbReference>
<reference evidence="2" key="1">
    <citation type="journal article" date="2023" name="Plant J.">
        <title>Genome sequences and population genomics provide insights into the demographic history, inbreeding, and mutation load of two 'living fossil' tree species of Dipteronia.</title>
        <authorList>
            <person name="Feng Y."/>
            <person name="Comes H.P."/>
            <person name="Chen J."/>
            <person name="Zhu S."/>
            <person name="Lu R."/>
            <person name="Zhang X."/>
            <person name="Li P."/>
            <person name="Qiu J."/>
            <person name="Olsen K.M."/>
            <person name="Qiu Y."/>
        </authorList>
    </citation>
    <scope>NUCLEOTIDE SEQUENCE</scope>
    <source>
        <strain evidence="2">NBL</strain>
    </source>
</reference>
<dbReference type="InterPro" id="IPR025558">
    <property type="entry name" value="DUF4283"/>
</dbReference>
<evidence type="ECO:0000313" key="3">
    <source>
        <dbReference type="Proteomes" id="UP001281410"/>
    </source>
</evidence>
<organism evidence="2 3">
    <name type="scientific">Dipteronia sinensis</name>
    <dbReference type="NCBI Taxonomy" id="43782"/>
    <lineage>
        <taxon>Eukaryota</taxon>
        <taxon>Viridiplantae</taxon>
        <taxon>Streptophyta</taxon>
        <taxon>Embryophyta</taxon>
        <taxon>Tracheophyta</taxon>
        <taxon>Spermatophyta</taxon>
        <taxon>Magnoliopsida</taxon>
        <taxon>eudicotyledons</taxon>
        <taxon>Gunneridae</taxon>
        <taxon>Pentapetalae</taxon>
        <taxon>rosids</taxon>
        <taxon>malvids</taxon>
        <taxon>Sapindales</taxon>
        <taxon>Sapindaceae</taxon>
        <taxon>Hippocastanoideae</taxon>
        <taxon>Acereae</taxon>
        <taxon>Dipteronia</taxon>
    </lineage>
</organism>
<dbReference type="PANTHER" id="PTHR31286:SF167">
    <property type="entry name" value="OS09G0268800 PROTEIN"/>
    <property type="match status" value="1"/>
</dbReference>
<gene>
    <name evidence="2" type="ORF">Dsin_024387</name>
</gene>
<evidence type="ECO:0000313" key="2">
    <source>
        <dbReference type="EMBL" id="KAK3193077.1"/>
    </source>
</evidence>
<name>A0AAD9ZUC9_9ROSI</name>
<protein>
    <recommendedName>
        <fullName evidence="1">DUF4283 domain-containing protein</fullName>
    </recommendedName>
</protein>
<sequence>MRETEIAKLCETLSLEDEDSVIYELSEDAQRSGKADVDLCLVGKVLSGKKVNREAFKILIEQLWRSFGKVDVESVGDNIFMFCFNNQEDRNRIWHRGPWYFDNSLIVLEKPMGVGDISLLGFTKVELWVHIHDIPIMCMNRGTSKWMAEQIGSVVDLPTGS</sequence>